<keyword evidence="1" id="KW-0812">Transmembrane</keyword>
<sequence length="177" mass="20585">MKSVMRTVFDKYQIVAALRFVLAEKRMGKISRHFLFSRILLMLIYFMCLNILLFVEYCSVLTIYIIICIIYNLYEVFDGLGGFDMELVDMMILRNAQNISLTLLNVAEYGSIYKNRIMAIMQRESQEPGLFLCISVESFKRKAPATKYLDEETRNICLDFGHFIVFSLVSYTRGNVG</sequence>
<feature type="transmembrane region" description="Helical" evidence="1">
    <location>
        <begin position="61"/>
        <end position="83"/>
    </location>
</feature>
<proteinExistence type="predicted"/>
<feature type="transmembrane region" description="Helical" evidence="1">
    <location>
        <begin position="35"/>
        <end position="55"/>
    </location>
</feature>
<accession>A0ABD2CT47</accession>
<protein>
    <submittedName>
        <fullName evidence="2">Fatty acid synthase-like</fullName>
    </submittedName>
</protein>
<dbReference type="Proteomes" id="UP001607303">
    <property type="component" value="Unassembled WGS sequence"/>
</dbReference>
<dbReference type="AlphaFoldDB" id="A0ABD2CT47"/>
<keyword evidence="1" id="KW-1133">Transmembrane helix</keyword>
<reference evidence="2 3" key="1">
    <citation type="journal article" date="2024" name="Ann. Entomol. Soc. Am.">
        <title>Genomic analyses of the southern and eastern yellowjacket wasps (Hymenoptera: Vespidae) reveal evolutionary signatures of social life.</title>
        <authorList>
            <person name="Catto M.A."/>
            <person name="Caine P.B."/>
            <person name="Orr S.E."/>
            <person name="Hunt B.G."/>
            <person name="Goodisman M.A.D."/>
        </authorList>
    </citation>
    <scope>NUCLEOTIDE SEQUENCE [LARGE SCALE GENOMIC DNA]</scope>
    <source>
        <strain evidence="2">232</strain>
        <tissue evidence="2">Head and thorax</tissue>
    </source>
</reference>
<name>A0ABD2CT47_VESMC</name>
<evidence type="ECO:0000313" key="2">
    <source>
        <dbReference type="EMBL" id="KAL2748298.1"/>
    </source>
</evidence>
<evidence type="ECO:0000313" key="3">
    <source>
        <dbReference type="Proteomes" id="UP001607303"/>
    </source>
</evidence>
<comment type="caution">
    <text evidence="2">The sequence shown here is derived from an EMBL/GenBank/DDBJ whole genome shotgun (WGS) entry which is preliminary data.</text>
</comment>
<evidence type="ECO:0000256" key="1">
    <source>
        <dbReference type="SAM" id="Phobius"/>
    </source>
</evidence>
<keyword evidence="1" id="KW-0472">Membrane</keyword>
<dbReference type="EMBL" id="JAYRBN010000032">
    <property type="protein sequence ID" value="KAL2748298.1"/>
    <property type="molecule type" value="Genomic_DNA"/>
</dbReference>
<keyword evidence="3" id="KW-1185">Reference proteome</keyword>
<gene>
    <name evidence="2" type="ORF">V1477_003583</name>
</gene>
<organism evidence="2 3">
    <name type="scientific">Vespula maculifrons</name>
    <name type="common">Eastern yellow jacket</name>
    <name type="synonym">Wasp</name>
    <dbReference type="NCBI Taxonomy" id="7453"/>
    <lineage>
        <taxon>Eukaryota</taxon>
        <taxon>Metazoa</taxon>
        <taxon>Ecdysozoa</taxon>
        <taxon>Arthropoda</taxon>
        <taxon>Hexapoda</taxon>
        <taxon>Insecta</taxon>
        <taxon>Pterygota</taxon>
        <taxon>Neoptera</taxon>
        <taxon>Endopterygota</taxon>
        <taxon>Hymenoptera</taxon>
        <taxon>Apocrita</taxon>
        <taxon>Aculeata</taxon>
        <taxon>Vespoidea</taxon>
        <taxon>Vespidae</taxon>
        <taxon>Vespinae</taxon>
        <taxon>Vespula</taxon>
    </lineage>
</organism>
<dbReference type="Gene3D" id="3.40.50.720">
    <property type="entry name" value="NAD(P)-binding Rossmann-like Domain"/>
    <property type="match status" value="1"/>
</dbReference>